<dbReference type="CDD" id="cd01140">
    <property type="entry name" value="FatB"/>
    <property type="match status" value="1"/>
</dbReference>
<feature type="domain" description="Fe/B12 periplasmic-binding" evidence="7">
    <location>
        <begin position="55"/>
        <end position="316"/>
    </location>
</feature>
<dbReference type="Gene3D" id="3.40.50.1980">
    <property type="entry name" value="Nitrogenase molybdenum iron protein domain"/>
    <property type="match status" value="2"/>
</dbReference>
<evidence type="ECO:0000256" key="6">
    <source>
        <dbReference type="SAM" id="SignalP"/>
    </source>
</evidence>
<keyword evidence="3" id="KW-0813">Transport</keyword>
<dbReference type="RefSeq" id="WP_390271068.1">
    <property type="nucleotide sequence ID" value="NZ_JBHRSA010000032.1"/>
</dbReference>
<dbReference type="PROSITE" id="PS51257">
    <property type="entry name" value="PROKAR_LIPOPROTEIN"/>
    <property type="match status" value="1"/>
</dbReference>
<name>A0ABV7CUY5_9BACI</name>
<gene>
    <name evidence="8" type="ORF">ACFOGI_07905</name>
</gene>
<dbReference type="SUPFAM" id="SSF53807">
    <property type="entry name" value="Helical backbone' metal receptor"/>
    <property type="match status" value="1"/>
</dbReference>
<feature type="chain" id="PRO_5045926634" evidence="6">
    <location>
        <begin position="19"/>
        <end position="318"/>
    </location>
</feature>
<dbReference type="PANTHER" id="PTHR30532">
    <property type="entry name" value="IRON III DICITRATE-BINDING PERIPLASMIC PROTEIN"/>
    <property type="match status" value="1"/>
</dbReference>
<dbReference type="Pfam" id="PF01497">
    <property type="entry name" value="Peripla_BP_2"/>
    <property type="match status" value="1"/>
</dbReference>
<dbReference type="Proteomes" id="UP001595279">
    <property type="component" value="Unassembled WGS sequence"/>
</dbReference>
<evidence type="ECO:0000256" key="5">
    <source>
        <dbReference type="SAM" id="Coils"/>
    </source>
</evidence>
<comment type="subcellular location">
    <subcellularLocation>
        <location evidence="1">Cell membrane</location>
        <topology evidence="1">Lipid-anchor</topology>
    </subcellularLocation>
</comment>
<dbReference type="PROSITE" id="PS50983">
    <property type="entry name" value="FE_B12_PBP"/>
    <property type="match status" value="1"/>
</dbReference>
<dbReference type="EMBL" id="JBHRSA010000032">
    <property type="protein sequence ID" value="MFC3040175.1"/>
    <property type="molecule type" value="Genomic_DNA"/>
</dbReference>
<evidence type="ECO:0000313" key="9">
    <source>
        <dbReference type="Proteomes" id="UP001595279"/>
    </source>
</evidence>
<evidence type="ECO:0000259" key="7">
    <source>
        <dbReference type="PROSITE" id="PS50983"/>
    </source>
</evidence>
<keyword evidence="4 6" id="KW-0732">Signal</keyword>
<feature type="coiled-coil region" evidence="5">
    <location>
        <begin position="163"/>
        <end position="190"/>
    </location>
</feature>
<comment type="caution">
    <text evidence="8">The sequence shown here is derived from an EMBL/GenBank/DDBJ whole genome shotgun (WGS) entry which is preliminary data.</text>
</comment>
<proteinExistence type="inferred from homology"/>
<organism evidence="8 9">
    <name type="scientific">Virgibacillus xinjiangensis</name>
    <dbReference type="NCBI Taxonomy" id="393090"/>
    <lineage>
        <taxon>Bacteria</taxon>
        <taxon>Bacillati</taxon>
        <taxon>Bacillota</taxon>
        <taxon>Bacilli</taxon>
        <taxon>Bacillales</taxon>
        <taxon>Bacillaceae</taxon>
        <taxon>Virgibacillus</taxon>
    </lineage>
</organism>
<dbReference type="InterPro" id="IPR033870">
    <property type="entry name" value="FatB"/>
</dbReference>
<reference evidence="9" key="1">
    <citation type="journal article" date="2019" name="Int. J. Syst. Evol. Microbiol.">
        <title>The Global Catalogue of Microorganisms (GCM) 10K type strain sequencing project: providing services to taxonomists for standard genome sequencing and annotation.</title>
        <authorList>
            <consortium name="The Broad Institute Genomics Platform"/>
            <consortium name="The Broad Institute Genome Sequencing Center for Infectious Disease"/>
            <person name="Wu L."/>
            <person name="Ma J."/>
        </authorList>
    </citation>
    <scope>NUCLEOTIDE SEQUENCE [LARGE SCALE GENOMIC DNA]</scope>
    <source>
        <strain evidence="9">KCTC 13128</strain>
    </source>
</reference>
<feature type="signal peptide" evidence="6">
    <location>
        <begin position="1"/>
        <end position="18"/>
    </location>
</feature>
<evidence type="ECO:0000256" key="2">
    <source>
        <dbReference type="ARBA" id="ARBA00008814"/>
    </source>
</evidence>
<keyword evidence="9" id="KW-1185">Reference proteome</keyword>
<evidence type="ECO:0000256" key="4">
    <source>
        <dbReference type="ARBA" id="ARBA00022729"/>
    </source>
</evidence>
<dbReference type="InterPro" id="IPR051313">
    <property type="entry name" value="Bact_iron-sidero_bind"/>
</dbReference>
<protein>
    <submittedName>
        <fullName evidence="8">Siderophore ABC transporter substrate-binding protein</fullName>
    </submittedName>
</protein>
<sequence length="318" mass="35202">MKKLLWLLSIMALFTLLAACGADSEGTNAEDAEDKETVNIEHELGETEVPVNPENVVVFDYGILDTLDHLDVNVAGVSKTSLPDYLSHYDSEEYENIGSLKEPDFEKIAEINPDVIIISARQASLYDQLSEIAPTVHLGVDTTRYMDSFKENMSKVGEIFGKKEEIDDTMTEIEDSIASLNEKTSDMEKEGLIILANDDKISAYGPNSRFGLIHDVFGVPASDEGIEASTHGMNVSPEYVMEQDPDLLYVVDRTAVVGGETSAKQIVENELTKNTKAYQNDQIYYLDPDYWYLSGGGLISVSEMIKEIEASIEQSEAE</sequence>
<accession>A0ABV7CUY5</accession>
<evidence type="ECO:0000256" key="3">
    <source>
        <dbReference type="ARBA" id="ARBA00022448"/>
    </source>
</evidence>
<evidence type="ECO:0000256" key="1">
    <source>
        <dbReference type="ARBA" id="ARBA00004193"/>
    </source>
</evidence>
<evidence type="ECO:0000313" key="8">
    <source>
        <dbReference type="EMBL" id="MFC3040175.1"/>
    </source>
</evidence>
<dbReference type="PANTHER" id="PTHR30532:SF28">
    <property type="entry name" value="PETROBACTIN-BINDING PROTEIN YCLQ"/>
    <property type="match status" value="1"/>
</dbReference>
<keyword evidence="5" id="KW-0175">Coiled coil</keyword>
<comment type="similarity">
    <text evidence="2">Belongs to the bacterial solute-binding protein 8 family.</text>
</comment>
<dbReference type="InterPro" id="IPR002491">
    <property type="entry name" value="ABC_transptr_periplasmic_BD"/>
</dbReference>